<dbReference type="EMBL" id="JBHLYR010000046">
    <property type="protein sequence ID" value="MFB9993339.1"/>
    <property type="molecule type" value="Genomic_DNA"/>
</dbReference>
<dbReference type="InterPro" id="IPR008792">
    <property type="entry name" value="PQQD"/>
</dbReference>
<sequence>MWTPAPDVLVTDLETEVVLLQAGSGEMFQLNASGRAAWFAFPTDTAGVAAILIKHGAPEAQAQIDADAWLNDLHTRGLIQPG</sequence>
<dbReference type="Proteomes" id="UP001589733">
    <property type="component" value="Unassembled WGS sequence"/>
</dbReference>
<gene>
    <name evidence="1" type="ORF">ACFFLM_15320</name>
</gene>
<accession>A0ABV6B0R5</accession>
<protein>
    <submittedName>
        <fullName evidence="1">PqqD family protein</fullName>
    </submittedName>
</protein>
<dbReference type="Pfam" id="PF05402">
    <property type="entry name" value="PqqD"/>
    <property type="match status" value="1"/>
</dbReference>
<reference evidence="1 2" key="1">
    <citation type="submission" date="2024-09" db="EMBL/GenBank/DDBJ databases">
        <authorList>
            <person name="Sun Q."/>
            <person name="Mori K."/>
        </authorList>
    </citation>
    <scope>NUCLEOTIDE SEQUENCE [LARGE SCALE GENOMIC DNA]</scope>
    <source>
        <strain evidence="1 2">JCM 13503</strain>
    </source>
</reference>
<name>A0ABV6B0R5_9DEIO</name>
<proteinExistence type="predicted"/>
<evidence type="ECO:0000313" key="1">
    <source>
        <dbReference type="EMBL" id="MFB9993339.1"/>
    </source>
</evidence>
<keyword evidence="2" id="KW-1185">Reference proteome</keyword>
<comment type="caution">
    <text evidence="1">The sequence shown here is derived from an EMBL/GenBank/DDBJ whole genome shotgun (WGS) entry which is preliminary data.</text>
</comment>
<evidence type="ECO:0000313" key="2">
    <source>
        <dbReference type="Proteomes" id="UP001589733"/>
    </source>
</evidence>
<dbReference type="RefSeq" id="WP_380011976.1">
    <property type="nucleotide sequence ID" value="NZ_JBHLYR010000046.1"/>
</dbReference>
<organism evidence="1 2">
    <name type="scientific">Deinococcus oregonensis</name>
    <dbReference type="NCBI Taxonomy" id="1805970"/>
    <lineage>
        <taxon>Bacteria</taxon>
        <taxon>Thermotogati</taxon>
        <taxon>Deinococcota</taxon>
        <taxon>Deinococci</taxon>
        <taxon>Deinococcales</taxon>
        <taxon>Deinococcaceae</taxon>
        <taxon>Deinococcus</taxon>
    </lineage>
</organism>